<dbReference type="GO" id="GO:0009146">
    <property type="term" value="P:purine nucleoside triphosphate catabolic process"/>
    <property type="evidence" value="ECO:0007669"/>
    <property type="project" value="UniProtKB-ARBA"/>
</dbReference>
<evidence type="ECO:0000256" key="13">
    <source>
        <dbReference type="ARBA" id="ARBA00075987"/>
    </source>
</evidence>
<dbReference type="GO" id="GO:0005829">
    <property type="term" value="C:cytosol"/>
    <property type="evidence" value="ECO:0007669"/>
    <property type="project" value="TreeGrafter"/>
</dbReference>
<dbReference type="InterPro" id="IPR020922">
    <property type="entry name" value="dITP/XTP_pyrophosphatase"/>
</dbReference>
<dbReference type="InterPro" id="IPR029001">
    <property type="entry name" value="ITPase-like_fam"/>
</dbReference>
<sequence>MRKFDADRLVVASHNAGKVREISALMLPFGVETISAADLNLPEPVEDGDSFAANAELKARSAANRSGLVALADDSGLVVPALGGEPGIHSARWAINPETGQRDFTYGMKKLEDALGTSDRAAYFICVLSLAWPDDHVESFEGRVYGTLVWPTRGDRGFGYDPMFQADGHDMTFGEMDAVKKHDISHRANAFKKLIHACFS</sequence>
<evidence type="ECO:0000256" key="4">
    <source>
        <dbReference type="ARBA" id="ARBA00022723"/>
    </source>
</evidence>
<dbReference type="GO" id="GO:0046872">
    <property type="term" value="F:metal ion binding"/>
    <property type="evidence" value="ECO:0007669"/>
    <property type="project" value="UniProtKB-KW"/>
</dbReference>
<dbReference type="GO" id="GO:0000166">
    <property type="term" value="F:nucleotide binding"/>
    <property type="evidence" value="ECO:0007669"/>
    <property type="project" value="UniProtKB-KW"/>
</dbReference>
<reference evidence="17" key="1">
    <citation type="submission" date="2018-06" db="EMBL/GenBank/DDBJ databases">
        <authorList>
            <person name="Zhirakovskaya E."/>
        </authorList>
    </citation>
    <scope>NUCLEOTIDE SEQUENCE</scope>
</reference>
<dbReference type="AlphaFoldDB" id="A0A3B0RQF1"/>
<name>A0A3B0RQF1_9ZZZZ</name>
<dbReference type="PANTHER" id="PTHR11067:SF9">
    <property type="entry name" value="INOSINE TRIPHOSPHATE PYROPHOSPHATASE"/>
    <property type="match status" value="1"/>
</dbReference>
<evidence type="ECO:0000256" key="9">
    <source>
        <dbReference type="ARBA" id="ARBA00051875"/>
    </source>
</evidence>
<dbReference type="GO" id="GO:0035870">
    <property type="term" value="F:dITP diphosphatase activity"/>
    <property type="evidence" value="ECO:0007669"/>
    <property type="project" value="RHEA"/>
</dbReference>
<evidence type="ECO:0000256" key="2">
    <source>
        <dbReference type="ARBA" id="ARBA00008023"/>
    </source>
</evidence>
<keyword evidence="5" id="KW-0547">Nucleotide-binding</keyword>
<comment type="subunit">
    <text evidence="3">Homodimer.</text>
</comment>
<dbReference type="GO" id="GO:0036220">
    <property type="term" value="F:ITP diphosphatase activity"/>
    <property type="evidence" value="ECO:0007669"/>
    <property type="project" value="UniProtKB-EC"/>
</dbReference>
<evidence type="ECO:0000256" key="6">
    <source>
        <dbReference type="ARBA" id="ARBA00022801"/>
    </source>
</evidence>
<evidence type="ECO:0000256" key="14">
    <source>
        <dbReference type="ARBA" id="ARBA00078805"/>
    </source>
</evidence>
<protein>
    <recommendedName>
        <fullName evidence="12">dITP/XTP pyrophosphatase</fullName>
        <ecNumber evidence="11">3.6.1.66</ecNumber>
    </recommendedName>
    <alternativeName>
        <fullName evidence="13">Non-canonical purine NTP pyrophosphatase</fullName>
    </alternativeName>
    <alternativeName>
        <fullName evidence="14">Non-standard purine NTP pyrophosphatase</fullName>
    </alternativeName>
    <alternativeName>
        <fullName evidence="16">Nucleoside-triphosphate diphosphatase</fullName>
    </alternativeName>
    <alternativeName>
        <fullName evidence="15">Nucleoside-triphosphate pyrophosphatase</fullName>
    </alternativeName>
</protein>
<dbReference type="EC" id="3.6.1.66" evidence="11"/>
<dbReference type="Pfam" id="PF01725">
    <property type="entry name" value="Ham1p_like"/>
    <property type="match status" value="1"/>
</dbReference>
<comment type="catalytic activity">
    <reaction evidence="10">
        <text>XTP + H2O = XMP + diphosphate + H(+)</text>
        <dbReference type="Rhea" id="RHEA:28610"/>
        <dbReference type="ChEBI" id="CHEBI:15377"/>
        <dbReference type="ChEBI" id="CHEBI:15378"/>
        <dbReference type="ChEBI" id="CHEBI:33019"/>
        <dbReference type="ChEBI" id="CHEBI:57464"/>
        <dbReference type="ChEBI" id="CHEBI:61314"/>
        <dbReference type="EC" id="3.6.1.66"/>
    </reaction>
</comment>
<keyword evidence="4" id="KW-0479">Metal-binding</keyword>
<proteinExistence type="inferred from homology"/>
<evidence type="ECO:0000313" key="17">
    <source>
        <dbReference type="EMBL" id="VAV90478.1"/>
    </source>
</evidence>
<dbReference type="SUPFAM" id="SSF52972">
    <property type="entry name" value="ITPase-like"/>
    <property type="match status" value="1"/>
</dbReference>
<dbReference type="HAMAP" id="MF_01405">
    <property type="entry name" value="Non_canon_purine_NTPase"/>
    <property type="match status" value="1"/>
</dbReference>
<dbReference type="GO" id="GO:0009117">
    <property type="term" value="P:nucleotide metabolic process"/>
    <property type="evidence" value="ECO:0007669"/>
    <property type="project" value="UniProtKB-KW"/>
</dbReference>
<evidence type="ECO:0000256" key="1">
    <source>
        <dbReference type="ARBA" id="ARBA00001946"/>
    </source>
</evidence>
<dbReference type="InterPro" id="IPR002637">
    <property type="entry name" value="RdgB/HAM1"/>
</dbReference>
<evidence type="ECO:0000256" key="15">
    <source>
        <dbReference type="ARBA" id="ARBA00083186"/>
    </source>
</evidence>
<evidence type="ECO:0000256" key="7">
    <source>
        <dbReference type="ARBA" id="ARBA00022842"/>
    </source>
</evidence>
<evidence type="ECO:0000256" key="11">
    <source>
        <dbReference type="ARBA" id="ARBA00066468"/>
    </source>
</evidence>
<comment type="catalytic activity">
    <reaction evidence="9">
        <text>dITP + H2O = dIMP + diphosphate + H(+)</text>
        <dbReference type="Rhea" id="RHEA:28342"/>
        <dbReference type="ChEBI" id="CHEBI:15377"/>
        <dbReference type="ChEBI" id="CHEBI:15378"/>
        <dbReference type="ChEBI" id="CHEBI:33019"/>
        <dbReference type="ChEBI" id="CHEBI:61194"/>
        <dbReference type="ChEBI" id="CHEBI:61382"/>
        <dbReference type="EC" id="3.6.1.66"/>
    </reaction>
</comment>
<evidence type="ECO:0000256" key="16">
    <source>
        <dbReference type="ARBA" id="ARBA00083635"/>
    </source>
</evidence>
<dbReference type="Gene3D" id="3.90.950.10">
    <property type="match status" value="1"/>
</dbReference>
<dbReference type="CDD" id="cd00515">
    <property type="entry name" value="HAM1"/>
    <property type="match status" value="1"/>
</dbReference>
<gene>
    <name evidence="17" type="ORF">MNBD_ALPHA01-1261</name>
</gene>
<keyword evidence="7" id="KW-0460">Magnesium</keyword>
<accession>A0A3B0RQF1</accession>
<organism evidence="17">
    <name type="scientific">hydrothermal vent metagenome</name>
    <dbReference type="NCBI Taxonomy" id="652676"/>
    <lineage>
        <taxon>unclassified sequences</taxon>
        <taxon>metagenomes</taxon>
        <taxon>ecological metagenomes</taxon>
    </lineage>
</organism>
<dbReference type="GO" id="GO:0017111">
    <property type="term" value="F:ribonucleoside triphosphate phosphatase activity"/>
    <property type="evidence" value="ECO:0007669"/>
    <property type="project" value="InterPro"/>
</dbReference>
<keyword evidence="8" id="KW-0546">Nucleotide metabolism</keyword>
<evidence type="ECO:0000256" key="10">
    <source>
        <dbReference type="ARBA" id="ARBA00052017"/>
    </source>
</evidence>
<evidence type="ECO:0000256" key="8">
    <source>
        <dbReference type="ARBA" id="ARBA00023080"/>
    </source>
</evidence>
<keyword evidence="6 17" id="KW-0378">Hydrolase</keyword>
<evidence type="ECO:0000256" key="3">
    <source>
        <dbReference type="ARBA" id="ARBA00011738"/>
    </source>
</evidence>
<comment type="similarity">
    <text evidence="2">Belongs to the HAM1 NTPase family.</text>
</comment>
<dbReference type="PANTHER" id="PTHR11067">
    <property type="entry name" value="INOSINE TRIPHOSPHATE PYROPHOSPHATASE/HAM1 PROTEIN"/>
    <property type="match status" value="1"/>
</dbReference>
<dbReference type="EMBL" id="UOEJ01000010">
    <property type="protein sequence ID" value="VAV90478.1"/>
    <property type="molecule type" value="Genomic_DNA"/>
</dbReference>
<evidence type="ECO:0000256" key="5">
    <source>
        <dbReference type="ARBA" id="ARBA00022741"/>
    </source>
</evidence>
<comment type="cofactor">
    <cofactor evidence="1">
        <name>Mg(2+)</name>
        <dbReference type="ChEBI" id="CHEBI:18420"/>
    </cofactor>
</comment>
<dbReference type="GO" id="GO:0036222">
    <property type="term" value="F:XTP diphosphatase activity"/>
    <property type="evidence" value="ECO:0007669"/>
    <property type="project" value="UniProtKB-ARBA"/>
</dbReference>
<dbReference type="NCBIfam" id="TIGR00042">
    <property type="entry name" value="RdgB/HAM1 family non-canonical purine NTP pyrophosphatase"/>
    <property type="match status" value="1"/>
</dbReference>
<dbReference type="FunFam" id="3.90.950.10:FF:000001">
    <property type="entry name" value="dITP/XTP pyrophosphatase"/>
    <property type="match status" value="1"/>
</dbReference>
<evidence type="ECO:0000256" key="12">
    <source>
        <dbReference type="ARBA" id="ARBA00071289"/>
    </source>
</evidence>